<dbReference type="RefSeq" id="YP_010112247.1">
    <property type="nucleotide sequence ID" value="NC_055889.1"/>
</dbReference>
<dbReference type="EMBL" id="MT774396">
    <property type="protein sequence ID" value="QOR56795.1"/>
    <property type="molecule type" value="Genomic_DNA"/>
</dbReference>
<name>A0A7M1RQS5_9CAUD</name>
<dbReference type="KEGG" id="vg:65130712"/>
<reference evidence="1 2" key="1">
    <citation type="submission" date="2020-07" db="EMBL/GenBank/DDBJ databases">
        <title>Taxonomic proposal: Crassvirales, a new order of highly abundant and diverse bacterial viruses.</title>
        <authorList>
            <person name="Shkoporov A.N."/>
            <person name="Stockdale S.R."/>
            <person name="Guerin E."/>
            <person name="Ross R.P."/>
            <person name="Hill C."/>
        </authorList>
    </citation>
    <scope>NUCLEOTIDE SEQUENCE [LARGE SCALE GENOMIC DNA]</scope>
</reference>
<evidence type="ECO:0000313" key="1">
    <source>
        <dbReference type="EMBL" id="QOR56795.1"/>
    </source>
</evidence>
<dbReference type="Proteomes" id="UP000593713">
    <property type="component" value="Segment"/>
</dbReference>
<organism evidence="1 2">
    <name type="scientific">uncultured phage cr53_1</name>
    <dbReference type="NCBI Taxonomy" id="2772080"/>
    <lineage>
        <taxon>Viruses</taxon>
        <taxon>Duplodnaviria</taxon>
        <taxon>Heunggongvirae</taxon>
        <taxon>Uroviricota</taxon>
        <taxon>Caudoviricetes</taxon>
        <taxon>Crassvirales</taxon>
        <taxon>Suoliviridae</taxon>
        <taxon>Loutivirinae</taxon>
        <taxon>Blohavirus</taxon>
        <taxon>Blohavirus americanus</taxon>
    </lineage>
</organism>
<proteinExistence type="predicted"/>
<evidence type="ECO:0000313" key="2">
    <source>
        <dbReference type="Proteomes" id="UP000593713"/>
    </source>
</evidence>
<accession>A0A7M1RQS5</accession>
<protein>
    <submittedName>
        <fullName evidence="1">Uncharacterized protein</fullName>
    </submittedName>
</protein>
<dbReference type="GeneID" id="65130712"/>
<sequence length="70" mass="8716">MESKINYLRENYKSTKNYIVTWEHSYIPKEDRYMYFLYIRYTGLNSTVLFKSSVDYTYLTTLFDLFMKDY</sequence>
<keyword evidence="2" id="KW-1185">Reference proteome</keyword>